<evidence type="ECO:0000313" key="7">
    <source>
        <dbReference type="Proteomes" id="UP001501074"/>
    </source>
</evidence>
<evidence type="ECO:0000256" key="4">
    <source>
        <dbReference type="SAM" id="SignalP"/>
    </source>
</evidence>
<dbReference type="SUPFAM" id="SSF53850">
    <property type="entry name" value="Periplasmic binding protein-like II"/>
    <property type="match status" value="1"/>
</dbReference>
<dbReference type="Proteomes" id="UP001501074">
    <property type="component" value="Unassembled WGS sequence"/>
</dbReference>
<keyword evidence="7" id="KW-1185">Reference proteome</keyword>
<dbReference type="InterPro" id="IPR039424">
    <property type="entry name" value="SBP_5"/>
</dbReference>
<dbReference type="InterPro" id="IPR030678">
    <property type="entry name" value="Peptide/Ni-bd"/>
</dbReference>
<evidence type="ECO:0000256" key="1">
    <source>
        <dbReference type="ARBA" id="ARBA00005695"/>
    </source>
</evidence>
<protein>
    <submittedName>
        <fullName evidence="6">ABC transporter substrate-binding protein</fullName>
    </submittedName>
</protein>
<keyword evidence="3 4" id="KW-0732">Signal</keyword>
<gene>
    <name evidence="6" type="ORF">GCM10022223_60050</name>
</gene>
<evidence type="ECO:0000256" key="2">
    <source>
        <dbReference type="ARBA" id="ARBA00022448"/>
    </source>
</evidence>
<reference evidence="7" key="1">
    <citation type="journal article" date="2019" name="Int. J. Syst. Evol. Microbiol.">
        <title>The Global Catalogue of Microorganisms (GCM) 10K type strain sequencing project: providing services to taxonomists for standard genome sequencing and annotation.</title>
        <authorList>
            <consortium name="The Broad Institute Genomics Platform"/>
            <consortium name="The Broad Institute Genome Sequencing Center for Infectious Disease"/>
            <person name="Wu L."/>
            <person name="Ma J."/>
        </authorList>
    </citation>
    <scope>NUCLEOTIDE SEQUENCE [LARGE SCALE GENOMIC DNA]</scope>
    <source>
        <strain evidence="7">JCM 16902</strain>
    </source>
</reference>
<dbReference type="Gene3D" id="3.40.190.10">
    <property type="entry name" value="Periplasmic binding protein-like II"/>
    <property type="match status" value="1"/>
</dbReference>
<evidence type="ECO:0000259" key="5">
    <source>
        <dbReference type="Pfam" id="PF00496"/>
    </source>
</evidence>
<dbReference type="InterPro" id="IPR000914">
    <property type="entry name" value="SBP_5_dom"/>
</dbReference>
<evidence type="ECO:0000256" key="3">
    <source>
        <dbReference type="ARBA" id="ARBA00022729"/>
    </source>
</evidence>
<keyword evidence="2" id="KW-0813">Transport</keyword>
<dbReference type="Gene3D" id="3.10.105.10">
    <property type="entry name" value="Dipeptide-binding Protein, Domain 3"/>
    <property type="match status" value="1"/>
</dbReference>
<dbReference type="PANTHER" id="PTHR30290:SF9">
    <property type="entry name" value="OLIGOPEPTIDE-BINDING PROTEIN APPA"/>
    <property type="match status" value="1"/>
</dbReference>
<feature type="domain" description="Solute-binding protein family 5" evidence="5">
    <location>
        <begin position="89"/>
        <end position="440"/>
    </location>
</feature>
<dbReference type="PIRSF" id="PIRSF002741">
    <property type="entry name" value="MppA"/>
    <property type="match status" value="1"/>
</dbReference>
<feature type="signal peptide" evidence="4">
    <location>
        <begin position="1"/>
        <end position="18"/>
    </location>
</feature>
<proteinExistence type="inferred from homology"/>
<comment type="caution">
    <text evidence="6">The sequence shown here is derived from an EMBL/GenBank/DDBJ whole genome shotgun (WGS) entry which is preliminary data.</text>
</comment>
<evidence type="ECO:0000313" key="6">
    <source>
        <dbReference type="EMBL" id="GAA3633710.1"/>
    </source>
</evidence>
<dbReference type="EMBL" id="BAAAZO010000012">
    <property type="protein sequence ID" value="GAA3633710.1"/>
    <property type="molecule type" value="Genomic_DNA"/>
</dbReference>
<sequence>MRIHRTAAFGAVAVTAMAMVLSGCSGGSSSGSTAAADSEPVAGGALTIARTGQNVSDLDPVAKTLTSNNAYTLDKIFDTLTTQDGDGALQPSLATEWKASSDGLTWTFTLRSGVKFSNGDALTAKDVVYSIERHLKVGGALPLSAPITGVKAVDDGTVEVKLSKAYTPLATELATFASSIVPDDLDGKSEKDFFADPVGTGPFKVGTWDKNSSTFELVKNTNYWQSGKPYLDSVSYTTVSDDNSLVQQLQGKQVDVIQDVPMANVAALKSNSALTVDTVGSWNQDQVFFNTSDGPFANRDLRRAVAQAVDRATLTQTTTFGTGTTGTTYIPATVRYSDQSADILKYDVAAAKADLAKSGVAAGTTVKLLVESGSQARGQQAQIIQAALKEIGLTVEIEQKDSATFWTTFPSKDYEFALTTVIADTGDPDNVTYWQVDSHGVSDSFHTGYQSDEVDKLAAQGRETPDGDARKDIYAKIQQLVAQDSPTLSLDYAANILSTQSSVHGIELIPNGTLQLQDAWIAQ</sequence>
<name>A0ABP7AK86_9ACTN</name>
<organism evidence="6 7">
    <name type="scientific">Kineosporia mesophila</name>
    <dbReference type="NCBI Taxonomy" id="566012"/>
    <lineage>
        <taxon>Bacteria</taxon>
        <taxon>Bacillati</taxon>
        <taxon>Actinomycetota</taxon>
        <taxon>Actinomycetes</taxon>
        <taxon>Kineosporiales</taxon>
        <taxon>Kineosporiaceae</taxon>
        <taxon>Kineosporia</taxon>
    </lineage>
</organism>
<dbReference type="PROSITE" id="PS51257">
    <property type="entry name" value="PROKAR_LIPOPROTEIN"/>
    <property type="match status" value="1"/>
</dbReference>
<dbReference type="PANTHER" id="PTHR30290">
    <property type="entry name" value="PERIPLASMIC BINDING COMPONENT OF ABC TRANSPORTER"/>
    <property type="match status" value="1"/>
</dbReference>
<dbReference type="Pfam" id="PF00496">
    <property type="entry name" value="SBP_bac_5"/>
    <property type="match status" value="1"/>
</dbReference>
<feature type="chain" id="PRO_5047084541" evidence="4">
    <location>
        <begin position="19"/>
        <end position="523"/>
    </location>
</feature>
<dbReference type="CDD" id="cd00995">
    <property type="entry name" value="PBP2_NikA_DppA_OppA_like"/>
    <property type="match status" value="1"/>
</dbReference>
<accession>A0ABP7AK86</accession>
<dbReference type="RefSeq" id="WP_231485683.1">
    <property type="nucleotide sequence ID" value="NZ_BAAAZO010000012.1"/>
</dbReference>
<comment type="similarity">
    <text evidence="1">Belongs to the bacterial solute-binding protein 5 family.</text>
</comment>